<dbReference type="SMART" id="SM00856">
    <property type="entry name" value="PMEI"/>
    <property type="match status" value="1"/>
</dbReference>
<comment type="caution">
    <text evidence="6">The sequence shown here is derived from an EMBL/GenBank/DDBJ whole genome shotgun (WGS) entry which is preliminary data.</text>
</comment>
<protein>
    <recommendedName>
        <fullName evidence="5">Pectinesterase inhibitor domain-containing protein</fullName>
    </recommendedName>
</protein>
<sequence length="177" mass="18970">MAYPRLLLTIFVLLFLHQNLFSSADASGVVEQTCRQAAAKGIDFDFCVTTLQTIPKSSSAGTPDLAIAATKLAEKEFKHALNAIKQLQHGKVTDADKEALSVCSDVYGDGFDELKGTITFIRSRSKSDAITYLSAALTDVTTCDDAFDDFGNKSLVAKMNADAHNLTSLALAITSLL</sequence>
<feature type="signal peptide" evidence="4">
    <location>
        <begin position="1"/>
        <end position="22"/>
    </location>
</feature>
<proteinExistence type="inferred from homology"/>
<evidence type="ECO:0000256" key="3">
    <source>
        <dbReference type="ARBA" id="ARBA00038471"/>
    </source>
</evidence>
<dbReference type="Pfam" id="PF04043">
    <property type="entry name" value="PMEI"/>
    <property type="match status" value="1"/>
</dbReference>
<dbReference type="AlphaFoldDB" id="A0A835S734"/>
<keyword evidence="1 4" id="KW-0732">Signal</keyword>
<name>A0A835S734_VANPL</name>
<dbReference type="GO" id="GO:0004857">
    <property type="term" value="F:enzyme inhibitor activity"/>
    <property type="evidence" value="ECO:0007669"/>
    <property type="project" value="InterPro"/>
</dbReference>
<feature type="domain" description="Pectinesterase inhibitor" evidence="5">
    <location>
        <begin position="25"/>
        <end position="173"/>
    </location>
</feature>
<dbReference type="SUPFAM" id="SSF101148">
    <property type="entry name" value="Plant invertase/pectin methylesterase inhibitor"/>
    <property type="match status" value="1"/>
</dbReference>
<evidence type="ECO:0000256" key="1">
    <source>
        <dbReference type="ARBA" id="ARBA00022729"/>
    </source>
</evidence>
<comment type="similarity">
    <text evidence="3">Belongs to the PMEI family.</text>
</comment>
<dbReference type="CDD" id="cd15795">
    <property type="entry name" value="PMEI-Pla_a_1_like"/>
    <property type="match status" value="1"/>
</dbReference>
<dbReference type="OrthoDB" id="1872906at2759"/>
<dbReference type="NCBIfam" id="TIGR01614">
    <property type="entry name" value="PME_inhib"/>
    <property type="match status" value="1"/>
</dbReference>
<dbReference type="InterPro" id="IPR034088">
    <property type="entry name" value="Pla_a_1-like"/>
</dbReference>
<keyword evidence="2" id="KW-1015">Disulfide bond</keyword>
<dbReference type="InterPro" id="IPR035513">
    <property type="entry name" value="Invertase/methylesterase_inhib"/>
</dbReference>
<accession>A0A835S734</accession>
<organism evidence="6 7">
    <name type="scientific">Vanilla planifolia</name>
    <name type="common">Vanilla</name>
    <dbReference type="NCBI Taxonomy" id="51239"/>
    <lineage>
        <taxon>Eukaryota</taxon>
        <taxon>Viridiplantae</taxon>
        <taxon>Streptophyta</taxon>
        <taxon>Embryophyta</taxon>
        <taxon>Tracheophyta</taxon>
        <taxon>Spermatophyta</taxon>
        <taxon>Magnoliopsida</taxon>
        <taxon>Liliopsida</taxon>
        <taxon>Asparagales</taxon>
        <taxon>Orchidaceae</taxon>
        <taxon>Vanilloideae</taxon>
        <taxon>Vanilleae</taxon>
        <taxon>Vanilla</taxon>
    </lineage>
</organism>
<dbReference type="InterPro" id="IPR006501">
    <property type="entry name" value="Pectinesterase_inhib_dom"/>
</dbReference>
<evidence type="ECO:0000313" key="6">
    <source>
        <dbReference type="EMBL" id="KAG0503818.1"/>
    </source>
</evidence>
<dbReference type="PANTHER" id="PTHR35357">
    <property type="entry name" value="OS02G0537100 PROTEIN"/>
    <property type="match status" value="1"/>
</dbReference>
<evidence type="ECO:0000313" key="7">
    <source>
        <dbReference type="Proteomes" id="UP000639772"/>
    </source>
</evidence>
<evidence type="ECO:0000256" key="2">
    <source>
        <dbReference type="ARBA" id="ARBA00023157"/>
    </source>
</evidence>
<dbReference type="EMBL" id="JADCNM010000001">
    <property type="protein sequence ID" value="KAG0503818.1"/>
    <property type="molecule type" value="Genomic_DNA"/>
</dbReference>
<feature type="chain" id="PRO_5032297610" description="Pectinesterase inhibitor domain-containing protein" evidence="4">
    <location>
        <begin position="23"/>
        <end position="177"/>
    </location>
</feature>
<dbReference type="Gene3D" id="1.20.140.40">
    <property type="entry name" value="Invertase/pectin methylesterase inhibitor family protein"/>
    <property type="match status" value="1"/>
</dbReference>
<dbReference type="PANTHER" id="PTHR35357:SF8">
    <property type="entry name" value="OS01G0111000 PROTEIN"/>
    <property type="match status" value="1"/>
</dbReference>
<gene>
    <name evidence="6" type="ORF">HPP92_003890</name>
</gene>
<evidence type="ECO:0000259" key="5">
    <source>
        <dbReference type="SMART" id="SM00856"/>
    </source>
</evidence>
<evidence type="ECO:0000256" key="4">
    <source>
        <dbReference type="SAM" id="SignalP"/>
    </source>
</evidence>
<reference evidence="6 7" key="1">
    <citation type="journal article" date="2020" name="Nat. Food">
        <title>A phased Vanilla planifolia genome enables genetic improvement of flavour and production.</title>
        <authorList>
            <person name="Hasing T."/>
            <person name="Tang H."/>
            <person name="Brym M."/>
            <person name="Khazi F."/>
            <person name="Huang T."/>
            <person name="Chambers A.H."/>
        </authorList>
    </citation>
    <scope>NUCLEOTIDE SEQUENCE [LARGE SCALE GENOMIC DNA]</scope>
    <source>
        <tissue evidence="6">Leaf</tissue>
    </source>
</reference>
<dbReference type="Proteomes" id="UP000639772">
    <property type="component" value="Chromosome 1"/>
</dbReference>